<evidence type="ECO:0000256" key="2">
    <source>
        <dbReference type="PROSITE-ProRule" id="PRU00169"/>
    </source>
</evidence>
<dbReference type="PANTHER" id="PTHR43719:SF30">
    <property type="entry name" value="TWO-COMPONENT SYSTEM RESPONSE REGULATOR"/>
    <property type="match status" value="1"/>
</dbReference>
<evidence type="ECO:0008006" key="9">
    <source>
        <dbReference type="Google" id="ProtNLM"/>
    </source>
</evidence>
<dbReference type="InterPro" id="IPR036890">
    <property type="entry name" value="HATPase_C_sf"/>
</dbReference>
<dbReference type="InterPro" id="IPR001610">
    <property type="entry name" value="PAC"/>
</dbReference>
<dbReference type="PROSITE" id="PS50109">
    <property type="entry name" value="HIS_KIN"/>
    <property type="match status" value="1"/>
</dbReference>
<reference evidence="7" key="1">
    <citation type="submission" date="2023-01" db="EMBL/GenBank/DDBJ databases">
        <authorList>
            <person name="Van Ghelder C."/>
            <person name="Rancurel C."/>
        </authorList>
    </citation>
    <scope>NUCLEOTIDE SEQUENCE</scope>
    <source>
        <strain evidence="7">CNCM I-4278</strain>
    </source>
</reference>
<proteinExistence type="predicted"/>
<dbReference type="OrthoDB" id="303614at2759"/>
<dbReference type="SUPFAM" id="SSF55874">
    <property type="entry name" value="ATPase domain of HSP90 chaperone/DNA topoisomerase II/histidine kinase"/>
    <property type="match status" value="1"/>
</dbReference>
<evidence type="ECO:0000313" key="7">
    <source>
        <dbReference type="EMBL" id="CAI6337241.1"/>
    </source>
</evidence>
<accession>A0A9W4ULU9</accession>
<dbReference type="SUPFAM" id="SSF52172">
    <property type="entry name" value="CheY-like"/>
    <property type="match status" value="1"/>
</dbReference>
<sequence length="843" mass="95884">MWKVVRASDRILEDSQESEDGDLPSKKRQIPTKFVHKLQRSKEERMRRMERNQNPAVPLRALPKVNINARWESLQTMMEMSDVGVFEFDPCGKLVQANDAWYRLSNHPREMPAHVDFQFMDLAYPVIMSAWNTLVQGSPVTFEMRWKARPGTNKPAQWILTSSVPVFDENRRLLSIAGNTIDINAQKTTQQEAQAKVEALEQARLSENKFAQFAQLAPIAIFIHKPGMGLQYVNDKFFELVGIQHISPEHIDFARLVVDDDYAQLKAEWAMMMDKKKLNQVQYRLKKEWVNQEQVRSYTWVQMSSYPELDDEGNVASIMGTMFDISRFKWAESVQRQRIEEALEAKRQQENFIDMTSHELRNPLSAVVQCADSVISTLSTLTQDSSTIVHREKFNDDINTCIDSLHTIVSCSLHQKRIIDDVLTLSKLDSNLLLITPARVQPALVVSDAIKIFEAECRMLQLRLNFEEDESLKDFQWVMMDPSRLLQVLFNILSNAIKFTKGRENRSITVTLGGSFVPPSQEWQTVTFAQNNQLRDDICDEHEWGSGIKGFVWLKVHDTGCRMTQMEQARLFFKFSQATPRTHIKYGGSGLGLFISKSLVALQGGSIGVSSEPSVGSTFAFYVSVRIAEETERKSISHSYRRIPTLESSTEEAMREAKVSVLIVEDNLVNQKVLGKQLKNMGCNVSVAGNGVEALDWLKQSTWWRGQGEKARKTDSWTPDLPQTSVLNQHLDIILMDVEMPVMDGLTCTRNIREYERQGLVSAPQPNSESLLQSEPKSSPHTRTPVLNFTDSVPHIPIIAVSANARSEQISEFLSAGMDDVITKPFRIPELWPKIAGLVPRCS</sequence>
<dbReference type="SMART" id="SM00388">
    <property type="entry name" value="HisKA"/>
    <property type="match status" value="1"/>
</dbReference>
<feature type="compositionally biased region" description="Polar residues" evidence="3">
    <location>
        <begin position="764"/>
        <end position="784"/>
    </location>
</feature>
<dbReference type="InterPro" id="IPR000014">
    <property type="entry name" value="PAS"/>
</dbReference>
<dbReference type="InterPro" id="IPR001789">
    <property type="entry name" value="Sig_transdc_resp-reg_receiver"/>
</dbReference>
<dbReference type="AlphaFoldDB" id="A0A9W4ULU9"/>
<feature type="region of interest" description="Disordered" evidence="3">
    <location>
        <begin position="1"/>
        <end position="53"/>
    </location>
</feature>
<evidence type="ECO:0000313" key="8">
    <source>
        <dbReference type="Proteomes" id="UP001152607"/>
    </source>
</evidence>
<dbReference type="SMART" id="SM00086">
    <property type="entry name" value="PAC"/>
    <property type="match status" value="2"/>
</dbReference>
<feature type="region of interest" description="Disordered" evidence="3">
    <location>
        <begin position="760"/>
        <end position="784"/>
    </location>
</feature>
<name>A0A9W4ULU9_9PLEO</name>
<feature type="domain" description="Response regulatory" evidence="5">
    <location>
        <begin position="660"/>
        <end position="839"/>
    </location>
</feature>
<feature type="domain" description="PAC" evidence="6">
    <location>
        <begin position="140"/>
        <end position="195"/>
    </location>
</feature>
<evidence type="ECO:0000259" key="4">
    <source>
        <dbReference type="PROSITE" id="PS50109"/>
    </source>
</evidence>
<dbReference type="Pfam" id="PF00512">
    <property type="entry name" value="HisKA"/>
    <property type="match status" value="1"/>
</dbReference>
<dbReference type="EMBL" id="CAOQHR010000007">
    <property type="protein sequence ID" value="CAI6337241.1"/>
    <property type="molecule type" value="Genomic_DNA"/>
</dbReference>
<dbReference type="CDD" id="cd17546">
    <property type="entry name" value="REC_hyHK_CKI1_RcsC-like"/>
    <property type="match status" value="1"/>
</dbReference>
<dbReference type="GO" id="GO:0000155">
    <property type="term" value="F:phosphorelay sensor kinase activity"/>
    <property type="evidence" value="ECO:0007669"/>
    <property type="project" value="InterPro"/>
</dbReference>
<dbReference type="SMART" id="SM00387">
    <property type="entry name" value="HATPase_c"/>
    <property type="match status" value="1"/>
</dbReference>
<dbReference type="InterPro" id="IPR036097">
    <property type="entry name" value="HisK_dim/P_sf"/>
</dbReference>
<feature type="modified residue" description="4-aspartylphosphate" evidence="2">
    <location>
        <position position="737"/>
    </location>
</feature>
<dbReference type="Gene3D" id="3.30.450.20">
    <property type="entry name" value="PAS domain"/>
    <property type="match status" value="2"/>
</dbReference>
<evidence type="ECO:0000256" key="3">
    <source>
        <dbReference type="SAM" id="MobiDB-lite"/>
    </source>
</evidence>
<keyword evidence="1 2" id="KW-0597">Phosphoprotein</keyword>
<evidence type="ECO:0000259" key="6">
    <source>
        <dbReference type="PROSITE" id="PS50113"/>
    </source>
</evidence>
<protein>
    <recommendedName>
        <fullName evidence="9">Histidine kinase</fullName>
    </recommendedName>
</protein>
<feature type="compositionally biased region" description="Basic and acidic residues" evidence="3">
    <location>
        <begin position="1"/>
        <end position="13"/>
    </location>
</feature>
<dbReference type="Pfam" id="PF02518">
    <property type="entry name" value="HATPase_c"/>
    <property type="match status" value="1"/>
</dbReference>
<dbReference type="InterPro" id="IPR050956">
    <property type="entry name" value="2C_system_His_kinase"/>
</dbReference>
<dbReference type="SUPFAM" id="SSF55785">
    <property type="entry name" value="PYP-like sensor domain (PAS domain)"/>
    <property type="match status" value="2"/>
</dbReference>
<dbReference type="InterPro" id="IPR035965">
    <property type="entry name" value="PAS-like_dom_sf"/>
</dbReference>
<dbReference type="InterPro" id="IPR003594">
    <property type="entry name" value="HATPase_dom"/>
</dbReference>
<dbReference type="InterPro" id="IPR000700">
    <property type="entry name" value="PAS-assoc_C"/>
</dbReference>
<feature type="domain" description="Histidine kinase" evidence="4">
    <location>
        <begin position="355"/>
        <end position="627"/>
    </location>
</feature>
<dbReference type="SUPFAM" id="SSF47384">
    <property type="entry name" value="Homodimeric domain of signal transducing histidine kinase"/>
    <property type="match status" value="1"/>
</dbReference>
<dbReference type="PROSITE" id="PS50113">
    <property type="entry name" value="PAC"/>
    <property type="match status" value="2"/>
</dbReference>
<dbReference type="PROSITE" id="PS50110">
    <property type="entry name" value="RESPONSE_REGULATORY"/>
    <property type="match status" value="1"/>
</dbReference>
<dbReference type="Proteomes" id="UP001152607">
    <property type="component" value="Unassembled WGS sequence"/>
</dbReference>
<comment type="caution">
    <text evidence="7">The sequence shown here is derived from an EMBL/GenBank/DDBJ whole genome shotgun (WGS) entry which is preliminary data.</text>
</comment>
<dbReference type="InterPro" id="IPR004358">
    <property type="entry name" value="Sig_transdc_His_kin-like_C"/>
</dbReference>
<dbReference type="Gene3D" id="3.30.565.10">
    <property type="entry name" value="Histidine kinase-like ATPase, C-terminal domain"/>
    <property type="match status" value="1"/>
</dbReference>
<evidence type="ECO:0000256" key="1">
    <source>
        <dbReference type="ARBA" id="ARBA00022553"/>
    </source>
</evidence>
<dbReference type="InterPro" id="IPR003661">
    <property type="entry name" value="HisK_dim/P_dom"/>
</dbReference>
<dbReference type="CDD" id="cd00130">
    <property type="entry name" value="PAS"/>
    <property type="match status" value="1"/>
</dbReference>
<evidence type="ECO:0000259" key="5">
    <source>
        <dbReference type="PROSITE" id="PS50110"/>
    </source>
</evidence>
<dbReference type="InterPro" id="IPR005467">
    <property type="entry name" value="His_kinase_dom"/>
</dbReference>
<feature type="domain" description="PAC" evidence="6">
    <location>
        <begin position="279"/>
        <end position="337"/>
    </location>
</feature>
<dbReference type="InterPro" id="IPR011006">
    <property type="entry name" value="CheY-like_superfamily"/>
</dbReference>
<dbReference type="PANTHER" id="PTHR43719">
    <property type="entry name" value="TWO-COMPONENT HISTIDINE KINASE"/>
    <property type="match status" value="1"/>
</dbReference>
<dbReference type="Gene3D" id="3.40.50.2300">
    <property type="match status" value="1"/>
</dbReference>
<dbReference type="Pfam" id="PF13188">
    <property type="entry name" value="PAS_8"/>
    <property type="match status" value="2"/>
</dbReference>
<feature type="compositionally biased region" description="Basic residues" evidence="3">
    <location>
        <begin position="26"/>
        <end position="39"/>
    </location>
</feature>
<dbReference type="CDD" id="cd00082">
    <property type="entry name" value="HisKA"/>
    <property type="match status" value="1"/>
</dbReference>
<dbReference type="PRINTS" id="PR00344">
    <property type="entry name" value="BCTRLSENSOR"/>
</dbReference>
<feature type="compositionally biased region" description="Basic and acidic residues" evidence="3">
    <location>
        <begin position="40"/>
        <end position="51"/>
    </location>
</feature>
<organism evidence="7 8">
    <name type="scientific">Periconia digitata</name>
    <dbReference type="NCBI Taxonomy" id="1303443"/>
    <lineage>
        <taxon>Eukaryota</taxon>
        <taxon>Fungi</taxon>
        <taxon>Dikarya</taxon>
        <taxon>Ascomycota</taxon>
        <taxon>Pezizomycotina</taxon>
        <taxon>Dothideomycetes</taxon>
        <taxon>Pleosporomycetidae</taxon>
        <taxon>Pleosporales</taxon>
        <taxon>Massarineae</taxon>
        <taxon>Periconiaceae</taxon>
        <taxon>Periconia</taxon>
    </lineage>
</organism>
<gene>
    <name evidence="7" type="ORF">PDIGIT_LOCUS10350</name>
</gene>
<keyword evidence="8" id="KW-1185">Reference proteome</keyword>
<dbReference type="SMART" id="SM00448">
    <property type="entry name" value="REC"/>
    <property type="match status" value="1"/>
</dbReference>
<dbReference type="Gene3D" id="1.10.287.130">
    <property type="match status" value="1"/>
</dbReference>